<accession>F7VAM1</accession>
<organism evidence="3 4">
    <name type="scientific">Acetobacter tropicalis NBRC 101654</name>
    <dbReference type="NCBI Taxonomy" id="749388"/>
    <lineage>
        <taxon>Bacteria</taxon>
        <taxon>Pseudomonadati</taxon>
        <taxon>Pseudomonadota</taxon>
        <taxon>Alphaproteobacteria</taxon>
        <taxon>Acetobacterales</taxon>
        <taxon>Acetobacteraceae</taxon>
        <taxon>Acetobacter</taxon>
    </lineage>
</organism>
<comment type="caution">
    <text evidence="3">The sequence shown here is derived from an EMBL/GenBank/DDBJ whole genome shotgun (WGS) entry which is preliminary data.</text>
</comment>
<dbReference type="Gene3D" id="3.40.50.720">
    <property type="entry name" value="NAD(P)-binding Rossmann-like Domain"/>
    <property type="match status" value="1"/>
</dbReference>
<dbReference type="InterPro" id="IPR050259">
    <property type="entry name" value="SDR"/>
</dbReference>
<dbReference type="PRINTS" id="PR00081">
    <property type="entry name" value="GDHRDH"/>
</dbReference>
<dbReference type="InterPro" id="IPR036291">
    <property type="entry name" value="NAD(P)-bd_dom_sf"/>
</dbReference>
<evidence type="ECO:0000313" key="4">
    <source>
        <dbReference type="Proteomes" id="UP000004319"/>
    </source>
</evidence>
<protein>
    <submittedName>
        <fullName evidence="3">3-oxoacyl-[acyl-carrier protein (ACP)] reductase</fullName>
    </submittedName>
</protein>
<dbReference type="PANTHER" id="PTHR42879">
    <property type="entry name" value="3-OXOACYL-(ACYL-CARRIER-PROTEIN) REDUCTASE"/>
    <property type="match status" value="1"/>
</dbReference>
<dbReference type="InterPro" id="IPR002347">
    <property type="entry name" value="SDR_fam"/>
</dbReference>
<dbReference type="Pfam" id="PF00106">
    <property type="entry name" value="adh_short"/>
    <property type="match status" value="1"/>
</dbReference>
<proteinExistence type="inferred from homology"/>
<gene>
    <name evidence="3" type="ORF">ATPR_0420</name>
</gene>
<comment type="similarity">
    <text evidence="1 2">Belongs to the short-chain dehydrogenases/reductases (SDR) family.</text>
</comment>
<dbReference type="FunFam" id="3.40.50.720:FF:000084">
    <property type="entry name" value="Short-chain dehydrogenase reductase"/>
    <property type="match status" value="1"/>
</dbReference>
<sequence length="282" mass="30098">MDGVMVPVKITRFKGEAGMQFDLSGLKAIVTGSTAGIGFATARGLAVAGAQVVINGRKQDACEKAAEALRKAAPKAKIEAFVGDLSTSEGCDALVSAHPACDILVNNVGIFGPKDFFETPDDIWEQYFHINVMSGVRLSRAYLKGMENKKWGRVIFISSESAQNIPQDMIHYGFSKTAQLAVSRGLAKRMAGTGVTVNSVLPGPTMSEGVKTMLEQEAEKTGKSVDEISHGFVMQNRPSSLIQRFATVEEVANMVLYVASRESSATSGAALRVEGGILETIF</sequence>
<reference evidence="3 4" key="1">
    <citation type="journal article" date="2011" name="Biochem. Biophys. Res. Commun.">
        <title>Increased number of Arginine-based salt bridges contributes to the thermotolerance of thermotolerant acetic acid bacteria, Acetobacter tropicalis SKU1100.</title>
        <authorList>
            <person name="Matsutani M."/>
            <person name="Hirakawa H."/>
            <person name="Nishikura M."/>
            <person name="Soemphol W."/>
            <person name="Ali I.A.I."/>
            <person name="Yakushi T."/>
            <person name="Matsushita K."/>
        </authorList>
    </citation>
    <scope>NUCLEOTIDE SEQUENCE [LARGE SCALE GENOMIC DNA]</scope>
    <source>
        <strain evidence="3 4">NBRC 101654</strain>
    </source>
</reference>
<dbReference type="EMBL" id="BABS01000007">
    <property type="protein sequence ID" value="GAA07416.1"/>
    <property type="molecule type" value="Genomic_DNA"/>
</dbReference>
<dbReference type="Proteomes" id="UP000004319">
    <property type="component" value="Unassembled WGS sequence"/>
</dbReference>
<evidence type="ECO:0000256" key="1">
    <source>
        <dbReference type="ARBA" id="ARBA00006484"/>
    </source>
</evidence>
<name>F7VAM1_9PROT</name>
<evidence type="ECO:0000256" key="2">
    <source>
        <dbReference type="RuleBase" id="RU000363"/>
    </source>
</evidence>
<evidence type="ECO:0000313" key="3">
    <source>
        <dbReference type="EMBL" id="GAA07416.1"/>
    </source>
</evidence>
<dbReference type="SUPFAM" id="SSF51735">
    <property type="entry name" value="NAD(P)-binding Rossmann-fold domains"/>
    <property type="match status" value="1"/>
</dbReference>
<dbReference type="AlphaFoldDB" id="F7VAM1"/>
<dbReference type="CDD" id="cd05233">
    <property type="entry name" value="SDR_c"/>
    <property type="match status" value="1"/>
</dbReference>
<dbReference type="PRINTS" id="PR00080">
    <property type="entry name" value="SDRFAMILY"/>
</dbReference>